<reference evidence="1" key="1">
    <citation type="submission" date="2014-11" db="EMBL/GenBank/DDBJ databases">
        <authorList>
            <person name="Amaro Gonzalez C."/>
        </authorList>
    </citation>
    <scope>NUCLEOTIDE SEQUENCE</scope>
</reference>
<protein>
    <submittedName>
        <fullName evidence="1">Uncharacterized protein</fullName>
    </submittedName>
</protein>
<sequence length="97" mass="10779">MSLNCTESVPQPGPSTCVLSGGFCSATDGGEWGRNAHKFGRFVRLSRRVSGSWQRTQRNDPSLLPCCHEGKTARTVNARNIHEHFCFPFLCFYGSNL</sequence>
<reference evidence="1" key="2">
    <citation type="journal article" date="2015" name="Fish Shellfish Immunol.">
        <title>Early steps in the European eel (Anguilla anguilla)-Vibrio vulnificus interaction in the gills: Role of the RtxA13 toxin.</title>
        <authorList>
            <person name="Callol A."/>
            <person name="Pajuelo D."/>
            <person name="Ebbesson L."/>
            <person name="Teles M."/>
            <person name="MacKenzie S."/>
            <person name="Amaro C."/>
        </authorList>
    </citation>
    <scope>NUCLEOTIDE SEQUENCE</scope>
</reference>
<accession>A0A0E9X675</accession>
<proteinExistence type="predicted"/>
<name>A0A0E9X675_ANGAN</name>
<dbReference type="AlphaFoldDB" id="A0A0E9X675"/>
<organism evidence="1">
    <name type="scientific">Anguilla anguilla</name>
    <name type="common">European freshwater eel</name>
    <name type="synonym">Muraena anguilla</name>
    <dbReference type="NCBI Taxonomy" id="7936"/>
    <lineage>
        <taxon>Eukaryota</taxon>
        <taxon>Metazoa</taxon>
        <taxon>Chordata</taxon>
        <taxon>Craniata</taxon>
        <taxon>Vertebrata</taxon>
        <taxon>Euteleostomi</taxon>
        <taxon>Actinopterygii</taxon>
        <taxon>Neopterygii</taxon>
        <taxon>Teleostei</taxon>
        <taxon>Anguilliformes</taxon>
        <taxon>Anguillidae</taxon>
        <taxon>Anguilla</taxon>
    </lineage>
</organism>
<evidence type="ECO:0000313" key="1">
    <source>
        <dbReference type="EMBL" id="JAH97203.1"/>
    </source>
</evidence>
<dbReference type="EMBL" id="GBXM01011374">
    <property type="protein sequence ID" value="JAH97203.1"/>
    <property type="molecule type" value="Transcribed_RNA"/>
</dbReference>